<dbReference type="AlphaFoldDB" id="A0A934NWS5"/>
<evidence type="ECO:0000313" key="2">
    <source>
        <dbReference type="Proteomes" id="UP000655868"/>
    </source>
</evidence>
<organism evidence="1 2">
    <name type="scientific">Antrihabitans stalagmiti</name>
    <dbReference type="NCBI Taxonomy" id="2799499"/>
    <lineage>
        <taxon>Bacteria</taxon>
        <taxon>Bacillati</taxon>
        <taxon>Actinomycetota</taxon>
        <taxon>Actinomycetes</taxon>
        <taxon>Mycobacteriales</taxon>
        <taxon>Nocardiaceae</taxon>
        <taxon>Antrihabitans</taxon>
    </lineage>
</organism>
<reference evidence="1" key="1">
    <citation type="submission" date="2020-12" db="EMBL/GenBank/DDBJ databases">
        <title>Antrihabitans popcorni sp. nov. and Antrihabitans auranticaus sp. nov., isolated from a larva cave.</title>
        <authorList>
            <person name="Lee S.D."/>
            <person name="Kim I.S."/>
        </authorList>
    </citation>
    <scope>NUCLEOTIDE SEQUENCE</scope>
    <source>
        <strain evidence="1">YC3-6</strain>
    </source>
</reference>
<name>A0A934NWS5_9NOCA</name>
<dbReference type="RefSeq" id="WP_199682989.1">
    <property type="nucleotide sequence ID" value="NZ_JAEMNV010000026.1"/>
</dbReference>
<accession>A0A934NWS5</accession>
<protein>
    <submittedName>
        <fullName evidence="1">Uncharacterized protein</fullName>
    </submittedName>
</protein>
<dbReference type="EMBL" id="JAEMNV010000026">
    <property type="protein sequence ID" value="MBJ8343016.1"/>
    <property type="molecule type" value="Genomic_DNA"/>
</dbReference>
<keyword evidence="2" id="KW-1185">Reference proteome</keyword>
<dbReference type="Proteomes" id="UP000655868">
    <property type="component" value="Unassembled WGS sequence"/>
</dbReference>
<sequence>MGRLNLARVPARDLPNYAGRRLLVTDGNDNILACAWRDYRLDEAASRVTVHIIDWQRWFPVSDYHFAADELVDVLLDGPAR</sequence>
<evidence type="ECO:0000313" key="1">
    <source>
        <dbReference type="EMBL" id="MBJ8343016.1"/>
    </source>
</evidence>
<gene>
    <name evidence="1" type="ORF">JGU71_29470</name>
</gene>
<comment type="caution">
    <text evidence="1">The sequence shown here is derived from an EMBL/GenBank/DDBJ whole genome shotgun (WGS) entry which is preliminary data.</text>
</comment>
<proteinExistence type="predicted"/>